<feature type="domain" description="Tail sheath protein subtilisin-like" evidence="2">
    <location>
        <begin position="207"/>
        <end position="362"/>
    </location>
</feature>
<dbReference type="InterPro" id="IPR007067">
    <property type="entry name" value="Tail_sheath"/>
</dbReference>
<feature type="domain" description="Tail sheath protein C-terminal" evidence="3">
    <location>
        <begin position="370"/>
        <end position="469"/>
    </location>
</feature>
<reference evidence="4" key="2">
    <citation type="submission" date="2020-02" db="EMBL/GenBank/DDBJ databases">
        <authorList>
            <consortium name="NCBI Pathogen Detection Project"/>
        </authorList>
    </citation>
    <scope>NUCLEOTIDE SEQUENCE</scope>
    <source>
        <strain evidence="4">MA.CK_00/00002125</strain>
    </source>
</reference>
<name>A0A756IGU9_SALER</name>
<dbReference type="InterPro" id="IPR035089">
    <property type="entry name" value="Phage_sheath_subtilisin"/>
</dbReference>
<gene>
    <name evidence="4" type="ORF">G8O67_005015</name>
</gene>
<protein>
    <submittedName>
        <fullName evidence="4">Phage tail protein</fullName>
    </submittedName>
</protein>
<evidence type="ECO:0000259" key="3">
    <source>
        <dbReference type="Pfam" id="PF17482"/>
    </source>
</evidence>
<evidence type="ECO:0000256" key="1">
    <source>
        <dbReference type="ARBA" id="ARBA00008005"/>
    </source>
</evidence>
<evidence type="ECO:0000259" key="2">
    <source>
        <dbReference type="Pfam" id="PF04984"/>
    </source>
</evidence>
<accession>A0A756IGU9</accession>
<sequence>MIEIETIPGSTRKPGVYAEFNTRMATRSLPGNLQRMLIIAPMSGADAGVQAKALELHDVFSDDEAAVLFGRGSLAHIMAISALKANRYLQLQAIGLADSSAGKAATADIALTGPATQSGTLTVWVANTRIDTPVQAGDSAQDISRALLDALLRQGALPVTARMATGDSGVTLTARHGGEWGNDIRLSGRTTAPGVTVTVNAMTGGENNAAVRDALTAVFAAGHQVIAVPWTDEATLRALREHLTATGDAMEKRGAVGVAGWAGTLATGTTLAGRSNDGRTTVGWHPGSVCLQAEIAAGYAAVIASEEDPARPYNGLEIVGLDVTPLTSRAGRREQENALHNGLAPLEVGPGDKVQIVRAVSTYTKSASGTDDPALLDITTMRTLDYARKAWCDRIALRYPRDKATERNRRGVRSELLDVALKLEEEEIIENVMAMKDALIVDKGQKPGTFRAQIPCQVVKGLHVIEARIDLYL</sequence>
<dbReference type="EMBL" id="DAAWYJ010000036">
    <property type="protein sequence ID" value="HAG0017626.1"/>
    <property type="molecule type" value="Genomic_DNA"/>
</dbReference>
<organism evidence="4">
    <name type="scientific">Salmonella enterica</name>
    <name type="common">Salmonella choleraesuis</name>
    <dbReference type="NCBI Taxonomy" id="28901"/>
    <lineage>
        <taxon>Bacteria</taxon>
        <taxon>Pseudomonadati</taxon>
        <taxon>Pseudomonadota</taxon>
        <taxon>Gammaproteobacteria</taxon>
        <taxon>Enterobacterales</taxon>
        <taxon>Enterobacteriaceae</taxon>
        <taxon>Salmonella</taxon>
    </lineage>
</organism>
<reference evidence="4" key="1">
    <citation type="journal article" date="2018" name="Genome Biol.">
        <title>SKESA: strategic k-mer extension for scrupulous assemblies.</title>
        <authorList>
            <person name="Souvorov A."/>
            <person name="Agarwala R."/>
            <person name="Lipman D.J."/>
        </authorList>
    </citation>
    <scope>NUCLEOTIDE SEQUENCE</scope>
    <source>
        <strain evidence="4">MA.CK_00/00002125</strain>
    </source>
</reference>
<comment type="caution">
    <text evidence="4">The sequence shown here is derived from an EMBL/GenBank/DDBJ whole genome shotgun (WGS) entry which is preliminary data.</text>
</comment>
<evidence type="ECO:0000313" key="4">
    <source>
        <dbReference type="EMBL" id="HAG0017626.1"/>
    </source>
</evidence>
<dbReference type="Pfam" id="PF04984">
    <property type="entry name" value="Phage_sheath_1"/>
    <property type="match status" value="1"/>
</dbReference>
<dbReference type="PIRSF" id="PIRSF007349">
    <property type="entry name" value="Tsp_L"/>
    <property type="match status" value="1"/>
</dbReference>
<dbReference type="AlphaFoldDB" id="A0A756IGU9"/>
<dbReference type="Pfam" id="PF17482">
    <property type="entry name" value="Phage_sheath_1C"/>
    <property type="match status" value="1"/>
</dbReference>
<proteinExistence type="inferred from homology"/>
<comment type="similarity">
    <text evidence="1">Belongs to the myoviridae tail sheath protein family.</text>
</comment>
<dbReference type="InterPro" id="IPR020287">
    <property type="entry name" value="Tail_sheath_C"/>
</dbReference>